<feature type="region of interest" description="Disordered" evidence="1">
    <location>
        <begin position="200"/>
        <end position="249"/>
    </location>
</feature>
<evidence type="ECO:0000256" key="1">
    <source>
        <dbReference type="SAM" id="MobiDB-lite"/>
    </source>
</evidence>
<evidence type="ECO:0000313" key="2">
    <source>
        <dbReference type="EMBL" id="GAA4767682.1"/>
    </source>
</evidence>
<evidence type="ECO:0000313" key="3">
    <source>
        <dbReference type="Proteomes" id="UP001501645"/>
    </source>
</evidence>
<feature type="compositionally biased region" description="Acidic residues" evidence="1">
    <location>
        <begin position="238"/>
        <end position="249"/>
    </location>
</feature>
<accession>A0ABP8ZW76</accession>
<feature type="compositionally biased region" description="Basic and acidic residues" evidence="1">
    <location>
        <begin position="213"/>
        <end position="237"/>
    </location>
</feature>
<keyword evidence="3" id="KW-1185">Reference proteome</keyword>
<name>A0ABP8ZW76_9MICO</name>
<protein>
    <submittedName>
        <fullName evidence="2">Uncharacterized protein</fullName>
    </submittedName>
</protein>
<dbReference type="EMBL" id="BAABKO010000001">
    <property type="protein sequence ID" value="GAA4767682.1"/>
    <property type="molecule type" value="Genomic_DNA"/>
</dbReference>
<comment type="caution">
    <text evidence="2">The sequence shown here is derived from an EMBL/GenBank/DDBJ whole genome shotgun (WGS) entry which is preliminary data.</text>
</comment>
<dbReference type="Proteomes" id="UP001501645">
    <property type="component" value="Unassembled WGS sequence"/>
</dbReference>
<organism evidence="2 3">
    <name type="scientific">Microbacterium gilvum</name>
    <dbReference type="NCBI Taxonomy" id="1336204"/>
    <lineage>
        <taxon>Bacteria</taxon>
        <taxon>Bacillati</taxon>
        <taxon>Actinomycetota</taxon>
        <taxon>Actinomycetes</taxon>
        <taxon>Micrococcales</taxon>
        <taxon>Microbacteriaceae</taxon>
        <taxon>Microbacterium</taxon>
    </lineage>
</organism>
<proteinExistence type="predicted"/>
<sequence length="249" mass="26081">MTVVAVEGAQRPTVLALILGGRMHPDTGETTLDGRADARGLRRAVALVDAPDVSAPADDLPLAVVLHEELAFAGVRGARRATRRMLADLDLVAHRATPMGELPADIRVRALAETAAQGRGVEALVLVSPDRHGGDPGGWHDIAVRWADRGFAVVVLAGAAAAAAVVAPDRVAEADGQVHEDVRPASDDAPTLALPIAAPVHVSRVGEQAPAPDRAREQSGEQHAEQHAELPADRQEDPAEAETPEETER</sequence>
<reference evidence="3" key="1">
    <citation type="journal article" date="2019" name="Int. J. Syst. Evol. Microbiol.">
        <title>The Global Catalogue of Microorganisms (GCM) 10K type strain sequencing project: providing services to taxonomists for standard genome sequencing and annotation.</title>
        <authorList>
            <consortium name="The Broad Institute Genomics Platform"/>
            <consortium name="The Broad Institute Genome Sequencing Center for Infectious Disease"/>
            <person name="Wu L."/>
            <person name="Ma J."/>
        </authorList>
    </citation>
    <scope>NUCLEOTIDE SEQUENCE [LARGE SCALE GENOMIC DNA]</scope>
    <source>
        <strain evidence="3">JCM 18537</strain>
    </source>
</reference>
<gene>
    <name evidence="2" type="ORF">GCM10023351_08900</name>
</gene>